<dbReference type="RefSeq" id="WP_200965554.1">
    <property type="nucleotide sequence ID" value="NZ_BMAQ01000004.1"/>
</dbReference>
<dbReference type="PANTHER" id="PTHR35271:SF1">
    <property type="entry name" value="ABC TRANSPORTER, SUBSTRATE-BINDING LIPOPROTEIN"/>
    <property type="match status" value="1"/>
</dbReference>
<organism evidence="3 4">
    <name type="scientific">Insulibacter thermoxylanivorax</name>
    <dbReference type="NCBI Taxonomy" id="2749268"/>
    <lineage>
        <taxon>Bacteria</taxon>
        <taxon>Bacillati</taxon>
        <taxon>Bacillota</taxon>
        <taxon>Bacilli</taxon>
        <taxon>Bacillales</taxon>
        <taxon>Paenibacillaceae</taxon>
        <taxon>Insulibacter</taxon>
    </lineage>
</organism>
<accession>A0A916QAN9</accession>
<feature type="chain" id="PRO_5037780307" evidence="2">
    <location>
        <begin position="22"/>
        <end position="370"/>
    </location>
</feature>
<dbReference type="CDD" id="cd06325">
    <property type="entry name" value="PBP1_ABC_unchar_transporter"/>
    <property type="match status" value="1"/>
</dbReference>
<feature type="compositionally biased region" description="Polar residues" evidence="1">
    <location>
        <begin position="25"/>
        <end position="42"/>
    </location>
</feature>
<reference evidence="3" key="2">
    <citation type="journal article" date="2021" name="Data Brief">
        <title>Draft genome sequence data of the facultative, thermophilic, xylanolytic bacterium Paenibacillus sp. strain DA-C8.</title>
        <authorList>
            <person name="Chhe C."/>
            <person name="Uke A."/>
            <person name="Baramee S."/>
            <person name="Ungkulpasvich U."/>
            <person name="Tachaapaikoon C."/>
            <person name="Pason P."/>
            <person name="Waeonukul R."/>
            <person name="Ratanakhanokchai K."/>
            <person name="Kosugi A."/>
        </authorList>
    </citation>
    <scope>NUCLEOTIDE SEQUENCE</scope>
    <source>
        <strain evidence="3">DA-C8</strain>
    </source>
</reference>
<dbReference type="Proteomes" id="UP000654993">
    <property type="component" value="Unassembled WGS sequence"/>
</dbReference>
<feature type="region of interest" description="Disordered" evidence="1">
    <location>
        <begin position="24"/>
        <end position="61"/>
    </location>
</feature>
<keyword evidence="2" id="KW-0732">Signal</keyword>
<protein>
    <submittedName>
        <fullName evidence="3">ABC transporter substrate-binding protein</fullName>
    </submittedName>
</protein>
<dbReference type="Gene3D" id="3.40.50.2300">
    <property type="match status" value="2"/>
</dbReference>
<keyword evidence="4" id="KW-1185">Reference proteome</keyword>
<evidence type="ECO:0000256" key="2">
    <source>
        <dbReference type="SAM" id="SignalP"/>
    </source>
</evidence>
<name>A0A916QAN9_9BACL</name>
<feature type="signal peptide" evidence="2">
    <location>
        <begin position="1"/>
        <end position="21"/>
    </location>
</feature>
<dbReference type="PROSITE" id="PS51257">
    <property type="entry name" value="PROKAR_LIPOPROTEIN"/>
    <property type="match status" value="1"/>
</dbReference>
<sequence>MRKALLIILSLAFIFALSACASGSDPANNTPTNQALNENHANNADESRENDGQTNDPDTDERTYKIGITQYLEHPSLDATREGILDALKEAGIEEGVNLVVDYHTAQADSTNNLSIANKLAGGDYDLVIAISTPSSIPLAQQLEQSRKDTPMLFAAVTDPVHAGLVDSLDNPGGHITGAADFDPQSIDLLMDFIAEHIPGIEKVGLIINTGEPNARVMADQAKEALAKHGIELIEAQVTNTSEVQQAAQSLVGQVQAFYITLDNSVVAAVNAIIQIAEAEGIPLFAADRDTVEGGAVAAYGFDYYEHGYQAGEMAVEILKNGKSPAELPVRTPQNLDLILNMPAAKAQGVEVTDEMIRKVNMPELNLIEE</sequence>
<comment type="caution">
    <text evidence="3">The sequence shown here is derived from an EMBL/GenBank/DDBJ whole genome shotgun (WGS) entry which is preliminary data.</text>
</comment>
<dbReference type="InterPro" id="IPR007487">
    <property type="entry name" value="ABC_transpt-TYRBP-like"/>
</dbReference>
<dbReference type="AlphaFoldDB" id="A0A916QAN9"/>
<reference evidence="3" key="1">
    <citation type="submission" date="2020-08" db="EMBL/GenBank/DDBJ databases">
        <authorList>
            <person name="Uke A."/>
            <person name="Chhe C."/>
            <person name="Baramee S."/>
            <person name="Kosugi A."/>
        </authorList>
    </citation>
    <scope>NUCLEOTIDE SEQUENCE</scope>
    <source>
        <strain evidence="3">DA-C8</strain>
    </source>
</reference>
<dbReference type="InterPro" id="IPR028082">
    <property type="entry name" value="Peripla_BP_I"/>
</dbReference>
<gene>
    <name evidence="3" type="ORF">PRECH8_05580</name>
</gene>
<dbReference type="Pfam" id="PF04392">
    <property type="entry name" value="ABC_sub_bind"/>
    <property type="match status" value="1"/>
</dbReference>
<evidence type="ECO:0000256" key="1">
    <source>
        <dbReference type="SAM" id="MobiDB-lite"/>
    </source>
</evidence>
<dbReference type="SUPFAM" id="SSF53822">
    <property type="entry name" value="Periplasmic binding protein-like I"/>
    <property type="match status" value="1"/>
</dbReference>
<dbReference type="PANTHER" id="PTHR35271">
    <property type="entry name" value="ABC TRANSPORTER, SUBSTRATE-BINDING LIPOPROTEIN-RELATED"/>
    <property type="match status" value="1"/>
</dbReference>
<evidence type="ECO:0000313" key="4">
    <source>
        <dbReference type="Proteomes" id="UP000654993"/>
    </source>
</evidence>
<proteinExistence type="predicted"/>
<dbReference type="EMBL" id="BMAQ01000004">
    <property type="protein sequence ID" value="GFR37262.1"/>
    <property type="molecule type" value="Genomic_DNA"/>
</dbReference>
<evidence type="ECO:0000313" key="3">
    <source>
        <dbReference type="EMBL" id="GFR37262.1"/>
    </source>
</evidence>